<evidence type="ECO:0000313" key="7">
    <source>
        <dbReference type="EMBL" id="MDT7040939.1"/>
    </source>
</evidence>
<evidence type="ECO:0000256" key="1">
    <source>
        <dbReference type="ARBA" id="ARBA00004141"/>
    </source>
</evidence>
<evidence type="ECO:0000256" key="5">
    <source>
        <dbReference type="ARBA" id="ARBA00023136"/>
    </source>
</evidence>
<comment type="caution">
    <text evidence="7">The sequence shown here is derived from an EMBL/GenBank/DDBJ whole genome shotgun (WGS) entry which is preliminary data.</text>
</comment>
<reference evidence="7 8" key="1">
    <citation type="journal article" date="2023" name="ISME J.">
        <title>Cultivation and genomic characterization of novel and ubiquitous marine nitrite-oxidizing bacteria from the Nitrospirales.</title>
        <authorList>
            <person name="Mueller A.J."/>
            <person name="Daebeler A."/>
            <person name="Herbold C.W."/>
            <person name="Kirkegaard R.H."/>
            <person name="Daims H."/>
        </authorList>
    </citation>
    <scope>NUCLEOTIDE SEQUENCE [LARGE SCALE GENOMIC DNA]</scope>
    <source>
        <strain evidence="7 8">EB</strain>
    </source>
</reference>
<keyword evidence="8" id="KW-1185">Reference proteome</keyword>
<proteinExistence type="inferred from homology"/>
<keyword evidence="3 6" id="KW-0812">Transmembrane</keyword>
<feature type="transmembrane region" description="Helical" evidence="6">
    <location>
        <begin position="127"/>
        <end position="150"/>
    </location>
</feature>
<keyword evidence="5 6" id="KW-0472">Membrane</keyword>
<name>A0ABU3K3H5_9BACT</name>
<dbReference type="InterPro" id="IPR002549">
    <property type="entry name" value="AI-2E-like"/>
</dbReference>
<feature type="transmembrane region" description="Helical" evidence="6">
    <location>
        <begin position="222"/>
        <end position="241"/>
    </location>
</feature>
<dbReference type="Pfam" id="PF01594">
    <property type="entry name" value="AI-2E_transport"/>
    <property type="match status" value="1"/>
</dbReference>
<organism evidence="7 8">
    <name type="scientific">Candidatus Nitronereus thalassa</name>
    <dbReference type="NCBI Taxonomy" id="3020898"/>
    <lineage>
        <taxon>Bacteria</taxon>
        <taxon>Pseudomonadati</taxon>
        <taxon>Nitrospirota</taxon>
        <taxon>Nitrospiria</taxon>
        <taxon>Nitrospirales</taxon>
        <taxon>Nitrospiraceae</taxon>
        <taxon>Candidatus Nitronereus</taxon>
    </lineage>
</organism>
<evidence type="ECO:0000256" key="6">
    <source>
        <dbReference type="SAM" id="Phobius"/>
    </source>
</evidence>
<dbReference type="PANTHER" id="PTHR21716:SF64">
    <property type="entry name" value="AI-2 TRANSPORT PROTEIN TQSA"/>
    <property type="match status" value="1"/>
</dbReference>
<sequence length="347" mass="36951">MATAGWLIILVAGMKAGHAILVPLLLSMFISIICAGPMMWLESKRVPSGVALLLVMLGVSGLGVAMVAMIGTSVDDFSLALPRYQVRLEQELAAFFGWLQNQGLAISTPDLLDHVNPGAAMELGANMLSGLGGIFTNSFLILMTVIFMLMESSAFRKKVQLIWEGNDRSSGAFGQFAHDVQHLLAIKTAVSIGTGLVVGIWVAVLGVDFPVLWGLLAFLLNYIPNLGSILAGAPAVLLGFIQFGIGRALLVAAGYVVVNIVFGNVIEPKLMGQRLGLSTLTVFLSLVFWGWVWGPVGMILSVPLTMVVKIALESREDTRWIALLLASDAAVKEAVLAVDSPPEPKTL</sequence>
<feature type="transmembrane region" description="Helical" evidence="6">
    <location>
        <begin position="248"/>
        <end position="266"/>
    </location>
</feature>
<keyword evidence="4 6" id="KW-1133">Transmembrane helix</keyword>
<dbReference type="PANTHER" id="PTHR21716">
    <property type="entry name" value="TRANSMEMBRANE PROTEIN"/>
    <property type="match status" value="1"/>
</dbReference>
<dbReference type="EMBL" id="JAQOUE010000001">
    <property type="protein sequence ID" value="MDT7040939.1"/>
    <property type="molecule type" value="Genomic_DNA"/>
</dbReference>
<evidence type="ECO:0000256" key="4">
    <source>
        <dbReference type="ARBA" id="ARBA00022989"/>
    </source>
</evidence>
<feature type="transmembrane region" description="Helical" evidence="6">
    <location>
        <begin position="286"/>
        <end position="312"/>
    </location>
</feature>
<feature type="transmembrane region" description="Helical" evidence="6">
    <location>
        <begin position="52"/>
        <end position="74"/>
    </location>
</feature>
<comment type="subcellular location">
    <subcellularLocation>
        <location evidence="1">Membrane</location>
        <topology evidence="1">Multi-pass membrane protein</topology>
    </subcellularLocation>
</comment>
<evidence type="ECO:0000256" key="3">
    <source>
        <dbReference type="ARBA" id="ARBA00022692"/>
    </source>
</evidence>
<comment type="similarity">
    <text evidence="2">Belongs to the autoinducer-2 exporter (AI-2E) (TC 2.A.86) family.</text>
</comment>
<gene>
    <name evidence="7" type="ORF">PPG34_01170</name>
</gene>
<evidence type="ECO:0000313" key="8">
    <source>
        <dbReference type="Proteomes" id="UP001250932"/>
    </source>
</evidence>
<protein>
    <submittedName>
        <fullName evidence="7">AI-2E family transporter</fullName>
    </submittedName>
</protein>
<dbReference type="Proteomes" id="UP001250932">
    <property type="component" value="Unassembled WGS sequence"/>
</dbReference>
<evidence type="ECO:0000256" key="2">
    <source>
        <dbReference type="ARBA" id="ARBA00009773"/>
    </source>
</evidence>
<accession>A0ABU3K3H5</accession>
<feature type="transmembrane region" description="Helical" evidence="6">
    <location>
        <begin position="20"/>
        <end position="40"/>
    </location>
</feature>